<accession>A0A0C9UJJ3</accession>
<feature type="domain" description="Reverse transcriptase" evidence="1">
    <location>
        <begin position="16"/>
        <end position="245"/>
    </location>
</feature>
<dbReference type="InterPro" id="IPR000477">
    <property type="entry name" value="RT_dom"/>
</dbReference>
<gene>
    <name evidence="2" type="ORF">M422DRAFT_262780</name>
</gene>
<dbReference type="EMBL" id="KN837193">
    <property type="protein sequence ID" value="KIJ35039.1"/>
    <property type="molecule type" value="Genomic_DNA"/>
</dbReference>
<evidence type="ECO:0000313" key="2">
    <source>
        <dbReference type="EMBL" id="KIJ35039.1"/>
    </source>
</evidence>
<dbReference type="Pfam" id="PF00078">
    <property type="entry name" value="RVT_1"/>
    <property type="match status" value="1"/>
</dbReference>
<organism evidence="2 3">
    <name type="scientific">Sphaerobolus stellatus (strain SS14)</name>
    <dbReference type="NCBI Taxonomy" id="990650"/>
    <lineage>
        <taxon>Eukaryota</taxon>
        <taxon>Fungi</taxon>
        <taxon>Dikarya</taxon>
        <taxon>Basidiomycota</taxon>
        <taxon>Agaricomycotina</taxon>
        <taxon>Agaricomycetes</taxon>
        <taxon>Phallomycetidae</taxon>
        <taxon>Geastrales</taxon>
        <taxon>Sphaerobolaceae</taxon>
        <taxon>Sphaerobolus</taxon>
    </lineage>
</organism>
<name>A0A0C9UJJ3_SPHS4</name>
<dbReference type="Proteomes" id="UP000054279">
    <property type="component" value="Unassembled WGS sequence"/>
</dbReference>
<reference evidence="2 3" key="1">
    <citation type="submission" date="2014-06" db="EMBL/GenBank/DDBJ databases">
        <title>Evolutionary Origins and Diversification of the Mycorrhizal Mutualists.</title>
        <authorList>
            <consortium name="DOE Joint Genome Institute"/>
            <consortium name="Mycorrhizal Genomics Consortium"/>
            <person name="Kohler A."/>
            <person name="Kuo A."/>
            <person name="Nagy L.G."/>
            <person name="Floudas D."/>
            <person name="Copeland A."/>
            <person name="Barry K.W."/>
            <person name="Cichocki N."/>
            <person name="Veneault-Fourrey C."/>
            <person name="LaButti K."/>
            <person name="Lindquist E.A."/>
            <person name="Lipzen A."/>
            <person name="Lundell T."/>
            <person name="Morin E."/>
            <person name="Murat C."/>
            <person name="Riley R."/>
            <person name="Ohm R."/>
            <person name="Sun H."/>
            <person name="Tunlid A."/>
            <person name="Henrissat B."/>
            <person name="Grigoriev I.V."/>
            <person name="Hibbett D.S."/>
            <person name="Martin F."/>
        </authorList>
    </citation>
    <scope>NUCLEOTIDE SEQUENCE [LARGE SCALE GENOMIC DNA]</scope>
    <source>
        <strain evidence="2 3">SS14</strain>
    </source>
</reference>
<evidence type="ECO:0000259" key="1">
    <source>
        <dbReference type="Pfam" id="PF00078"/>
    </source>
</evidence>
<keyword evidence="3" id="KW-1185">Reference proteome</keyword>
<evidence type="ECO:0000313" key="3">
    <source>
        <dbReference type="Proteomes" id="UP000054279"/>
    </source>
</evidence>
<proteinExistence type="predicted"/>
<dbReference type="HOGENOM" id="CLU_934364_0_0_1"/>
<dbReference type="PANTHER" id="PTHR33481">
    <property type="entry name" value="REVERSE TRANSCRIPTASE"/>
    <property type="match status" value="1"/>
</dbReference>
<dbReference type="OrthoDB" id="3044497at2759"/>
<sequence>MPGGLGPTPILPKALAYRPIALYNTIGKIVSGIVIDVTAYLPSHHSLLPTRHFSSLPGHTTTDSLLYLTHKIKDAWRHKQVATIIFLDIMNTFPNAVTDRLLRNMAILCYSTEIINFFRALLTDRSTRLHFDNFTSETLNIDNGIGQGETSSMFLYLIYNHMLVSIPDSPNQYGGAYVDDTFMTSTDTFKECNSILNTMIDKQEIWSKVHNLNAEVSKFQCLHLTRKTGLSRNDFKRPSGETIKCVQTAKLLGVLLNKNLHWHPQASLAIKKATTSLWQYPDLPDPPSASQQSESNNS</sequence>
<protein>
    <recommendedName>
        <fullName evidence="1">Reverse transcriptase domain-containing protein</fullName>
    </recommendedName>
</protein>
<dbReference type="PANTHER" id="PTHR33481:SF1">
    <property type="entry name" value="ENDONUCLEASE_EXONUCLEASE_PHOSPHATASE DOMAIN-CONTAINING PROTEIN-RELATED"/>
    <property type="match status" value="1"/>
</dbReference>
<dbReference type="AlphaFoldDB" id="A0A0C9UJJ3"/>